<dbReference type="Proteomes" id="UP000587942">
    <property type="component" value="Unassembled WGS sequence"/>
</dbReference>
<keyword evidence="1" id="KW-0378">Hydrolase</keyword>
<dbReference type="EMBL" id="JAAVUM010000012">
    <property type="protein sequence ID" value="NKE07030.1"/>
    <property type="molecule type" value="Genomic_DNA"/>
</dbReference>
<dbReference type="Pfam" id="PF04203">
    <property type="entry name" value="Sortase"/>
    <property type="match status" value="1"/>
</dbReference>
<keyword evidence="3" id="KW-0732">Signal</keyword>
<protein>
    <submittedName>
        <fullName evidence="4">Class F sortase</fullName>
    </submittedName>
</protein>
<evidence type="ECO:0000313" key="4">
    <source>
        <dbReference type="EMBL" id="NKE07030.1"/>
    </source>
</evidence>
<dbReference type="SUPFAM" id="SSF63817">
    <property type="entry name" value="Sortase"/>
    <property type="match status" value="1"/>
</dbReference>
<feature type="active site" description="Acyl-thioester intermediate" evidence="2">
    <location>
        <position position="181"/>
    </location>
</feature>
<dbReference type="InterPro" id="IPR023365">
    <property type="entry name" value="Sortase_dom-sf"/>
</dbReference>
<dbReference type="GO" id="GO:0016787">
    <property type="term" value="F:hydrolase activity"/>
    <property type="evidence" value="ECO:0007669"/>
    <property type="project" value="UniProtKB-KW"/>
</dbReference>
<dbReference type="RefSeq" id="WP_167833443.1">
    <property type="nucleotide sequence ID" value="NZ_JAAVUM010000012.1"/>
</dbReference>
<feature type="active site" description="Proton donor/acceptor" evidence="2">
    <location>
        <position position="115"/>
    </location>
</feature>
<organism evidence="4 5">
    <name type="scientific">Mesobacillus selenatarsenatis</name>
    <dbReference type="NCBI Taxonomy" id="388741"/>
    <lineage>
        <taxon>Bacteria</taxon>
        <taxon>Bacillati</taxon>
        <taxon>Bacillota</taxon>
        <taxon>Bacilli</taxon>
        <taxon>Bacillales</taxon>
        <taxon>Bacillaceae</taxon>
        <taxon>Mesobacillus</taxon>
    </lineage>
</organism>
<dbReference type="AlphaFoldDB" id="A0A846TJ91"/>
<sequence length="210" mass="22880">MEKILIKVAALIMAGCSSQLGAETAEETQAPNNEQQVASVSVPSSESKVDIIKDNRTGIVPVTIEIPAINVKTQIEQVGTLKDGRMDVPKNPDNVGWYEPGTLPGAPGNAVLAGHVDDLTSPAVFYDLHKLKNGDKIMVTNAEGQILTFEVYEQKTFPRLDAPIEDIFGFSFASTLNLITCSGDFDPETTERAERTIIYTKLVEDENDRL</sequence>
<name>A0A846TJ91_9BACI</name>
<evidence type="ECO:0000256" key="3">
    <source>
        <dbReference type="SAM" id="SignalP"/>
    </source>
</evidence>
<dbReference type="Gene3D" id="2.40.260.10">
    <property type="entry name" value="Sortase"/>
    <property type="match status" value="1"/>
</dbReference>
<gene>
    <name evidence="4" type="ORF">GWK17_16395</name>
</gene>
<dbReference type="InterPro" id="IPR005754">
    <property type="entry name" value="Sortase"/>
</dbReference>
<feature type="chain" id="PRO_5039436346" evidence="3">
    <location>
        <begin position="23"/>
        <end position="210"/>
    </location>
</feature>
<feature type="signal peptide" evidence="3">
    <location>
        <begin position="1"/>
        <end position="22"/>
    </location>
</feature>
<evidence type="ECO:0000256" key="2">
    <source>
        <dbReference type="PIRSR" id="PIRSR605754-1"/>
    </source>
</evidence>
<evidence type="ECO:0000313" key="5">
    <source>
        <dbReference type="Proteomes" id="UP000587942"/>
    </source>
</evidence>
<evidence type="ECO:0000256" key="1">
    <source>
        <dbReference type="ARBA" id="ARBA00022801"/>
    </source>
</evidence>
<reference evidence="4 5" key="1">
    <citation type="submission" date="2020-03" db="EMBL/GenBank/DDBJ databases">
        <authorList>
            <person name="Sun Q."/>
        </authorList>
    </citation>
    <scope>NUCLEOTIDE SEQUENCE [LARGE SCALE GENOMIC DNA]</scope>
    <source>
        <strain evidence="4 5">KACC 21451</strain>
    </source>
</reference>
<accession>A0A846TJ91</accession>
<proteinExistence type="predicted"/>
<dbReference type="CDD" id="cd05829">
    <property type="entry name" value="Sortase_F"/>
    <property type="match status" value="1"/>
</dbReference>
<dbReference type="InterPro" id="IPR042001">
    <property type="entry name" value="Sortase_F"/>
</dbReference>
<comment type="caution">
    <text evidence="4">The sequence shown here is derived from an EMBL/GenBank/DDBJ whole genome shotgun (WGS) entry which is preliminary data.</text>
</comment>